<dbReference type="InterPro" id="IPR018114">
    <property type="entry name" value="TRYPSIN_HIS"/>
</dbReference>
<evidence type="ECO:0000256" key="2">
    <source>
        <dbReference type="ARBA" id="ARBA00022670"/>
    </source>
</evidence>
<evidence type="ECO:0000256" key="10">
    <source>
        <dbReference type="RuleBase" id="RU363034"/>
    </source>
</evidence>
<dbReference type="EMBL" id="SCEB01000487">
    <property type="protein sequence ID" value="RXM99025.1"/>
    <property type="molecule type" value="Genomic_DNA"/>
</dbReference>
<dbReference type="SMART" id="SM00028">
    <property type="entry name" value="TPR"/>
    <property type="match status" value="15"/>
</dbReference>
<dbReference type="InterPro" id="IPR001314">
    <property type="entry name" value="Peptidase_S1A"/>
</dbReference>
<dbReference type="PROSITE" id="PS50005">
    <property type="entry name" value="TPR"/>
    <property type="match status" value="4"/>
</dbReference>
<dbReference type="InterPro" id="IPR043504">
    <property type="entry name" value="Peptidase_S1_PA_chymotrypsin"/>
</dbReference>
<evidence type="ECO:0000256" key="8">
    <source>
        <dbReference type="ARBA" id="ARBA00023157"/>
    </source>
</evidence>
<dbReference type="InterPro" id="IPR001254">
    <property type="entry name" value="Trypsin_dom"/>
</dbReference>
<dbReference type="GO" id="GO:0030991">
    <property type="term" value="C:intraciliary transport particle A"/>
    <property type="evidence" value="ECO:0007669"/>
    <property type="project" value="TreeGrafter"/>
</dbReference>
<keyword evidence="3" id="KW-0732">Signal</keyword>
<protein>
    <submittedName>
        <fullName evidence="12">Tetratricopeptide repeat protein 21B</fullName>
    </submittedName>
</protein>
<feature type="domain" description="Peptidase S1" evidence="11">
    <location>
        <begin position="1270"/>
        <end position="1509"/>
    </location>
</feature>
<dbReference type="Pfam" id="PF13176">
    <property type="entry name" value="TPR_7"/>
    <property type="match status" value="1"/>
</dbReference>
<dbReference type="FunFam" id="1.25.40.10:FF:000245">
    <property type="entry name" value="Tetratricopeptide repeat domain 21B"/>
    <property type="match status" value="1"/>
</dbReference>
<dbReference type="InterPro" id="IPR056835">
    <property type="entry name" value="ARM_TT21_5th"/>
</dbReference>
<dbReference type="GO" id="GO:0061512">
    <property type="term" value="P:protein localization to cilium"/>
    <property type="evidence" value="ECO:0007669"/>
    <property type="project" value="TreeGrafter"/>
</dbReference>
<evidence type="ECO:0000256" key="1">
    <source>
        <dbReference type="ARBA" id="ARBA00010935"/>
    </source>
</evidence>
<dbReference type="Gene3D" id="1.25.40.10">
    <property type="entry name" value="Tetratricopeptide repeat domain"/>
    <property type="match status" value="6"/>
</dbReference>
<feature type="repeat" description="TPR" evidence="9">
    <location>
        <begin position="731"/>
        <end position="764"/>
    </location>
</feature>
<keyword evidence="2 10" id="KW-0645">Protease</keyword>
<dbReference type="Pfam" id="PF25068">
    <property type="entry name" value="ARM_TT21_4th"/>
    <property type="match status" value="1"/>
</dbReference>
<name>A0A662YSA2_ACIRT</name>
<dbReference type="FunFam" id="1.25.40.10:FF:000279">
    <property type="entry name" value="Tetratricopeptide repeat domain 21A"/>
    <property type="match status" value="1"/>
</dbReference>
<dbReference type="FunFam" id="1.25.40.10:FF:000219">
    <property type="entry name" value="Tetratricopeptide repeat domain 21B"/>
    <property type="match status" value="1"/>
</dbReference>
<dbReference type="Gene3D" id="2.40.10.10">
    <property type="entry name" value="Trypsin-like serine proteases"/>
    <property type="match status" value="2"/>
</dbReference>
<comment type="similarity">
    <text evidence="1">Belongs to the TTC21 family.</text>
</comment>
<dbReference type="InterPro" id="IPR040364">
    <property type="entry name" value="TTC21A/TTC21B"/>
</dbReference>
<dbReference type="InterPro" id="IPR033116">
    <property type="entry name" value="TRYPSIN_SER"/>
</dbReference>
<dbReference type="InterPro" id="IPR056833">
    <property type="entry name" value="ARM_TT21_N"/>
</dbReference>
<keyword evidence="5 10" id="KW-0378">Hydrolase</keyword>
<evidence type="ECO:0000256" key="5">
    <source>
        <dbReference type="ARBA" id="ARBA00022801"/>
    </source>
</evidence>
<sequence length="1515" mass="169813">MKIASEYLKSYINDPVLLFFKAYGILMEGRTQEAIRELNQVKHKTDVSLCSTMALIYAHKQSETVDRDAVVELESELKINRKTAREKPLYYAGMFLWLLGRSDKAKEYIDRMLKIADSSREGLVLKGWIELNSDKEFNRNKSIRYFDDGVQDSKDAIGLMGKVKYFMKRQNYAGAHEIVNQIVVSHPSFLPSLIIKMKLFLAQQDWDQALETAQRILQKDRTNVDALQTLVVHRLAKDGNLAKAADSVRELISALETAEPCNASLHLHIITPISRLCGKNPAIQSQIYGLAQRAFLMAPTDADIATEVGYLLTLQGNIQEAAKWYSNAVNLDGNSLPALAGIIRCQLLEGQLVEAEQQLEFLREVQQSIGKSREVVYLQAVLASKQGQDEEAVSTLLKEALELHFSALEGLPLGGEYFEKLNPAFLLEVVKGYLDFCPNKPWIPGQSLPFVLKHSAMILDPVVKAAPALLEAVYLLAKVKYLSGDFEAAQSCLQRCLELDSTFAEAHLLMAQVYLSTGDFKQCSHSLEMAVSYDFKVRELPVYHFIRAKALKKTGNLPEAIKTLQMILNLPGMRRGGAGKAAGAPSSSSDRVSVYLELAEALWLNGEQHEATKIMQDAIAEFTGTPDEMRVTLANVDLALSKGDTETALSVLRNITPTHPYYTEAKEKMADIYLHKRNDKGLYIGCYRELWDRVPGAHSSLLLGDAYMKIQEPEKAIEMYEQALKKNTRDAVLASRTGQALVKTHQYNKAINYYEAALKIKGQDFLYHDLAELFLKLKQYDQAKKLLQQVLEHDYANDLTLMMNGVKYLILLAKVYTQSGDLKEAIETLSKAYDVQSRVLRRLSVDQPERMPSQRKVASLICSQIAQQGQALKEYEMAIKYYKEALTYSEADSKIMLELANLYLEQGDVDSCQHQCAMLLKKEDDNEDAAMMMADLMFRRQDYEKAILHYRQLMERASGNFSILAKLIDLLRRTGKLDDAPAFLEMAEKTSTRSTLEPGYNYCQGLYLWHMGQPNEALRHLNKARKDTEWGQDAVYNMIQICLNPDNETIGGEVFVSIDEETSNSNNLLKERQESEEMAVRTALNLLKEYHPRTLQGEKQVLLLQNCCLMASKDKTNVEKALVAFTEMASSEKEHVSALLAMAQAFMILKQTPRARNQLKRITKVAWNAAEAEDLEKCWLLLADIYIQSGKYDIATDLLKRCLLYNKSCCKAFEYLGFIMEKEQSYKDAASNYEMAWKYSNRVNPAIGSVSGEGAVDDFNVINKPKAHKVVGGEEVEPNSWPWQVSLQYTYPNAGGWAHTCGGSLISPFWAMTAAHCVDFDDGATYRVALGEHNLFGNEGIEYHRTVDKVIIHQQWTGSLAKGFDIALLHLERPAFDSGAVKIAVLPQPGDILPSGFPCYITGWGLTESGGEASPVLLQALLPVIDTLTCSTREYWDFYSSDKVICAGGDGSLAGCQGDSGGPLNCLVEGVWQVHGIASFGPIICNTYKKPTVFTRVSDYIGWIWETMESNGGAF</sequence>
<dbReference type="FunFam" id="2.40.10.10:FF:000120">
    <property type="entry name" value="Putative serine protease"/>
    <property type="match status" value="1"/>
</dbReference>
<dbReference type="PROSITE" id="PS00134">
    <property type="entry name" value="TRYPSIN_HIS"/>
    <property type="match status" value="1"/>
</dbReference>
<dbReference type="Pfam" id="PF25060">
    <property type="entry name" value="ARM_TT21_2nd"/>
    <property type="match status" value="1"/>
</dbReference>
<evidence type="ECO:0000256" key="7">
    <source>
        <dbReference type="ARBA" id="ARBA00022825"/>
    </source>
</evidence>
<dbReference type="Pfam" id="PF25064">
    <property type="entry name" value="ARM_TT21_5th"/>
    <property type="match status" value="1"/>
</dbReference>
<dbReference type="GO" id="GO:0004252">
    <property type="term" value="F:serine-type endopeptidase activity"/>
    <property type="evidence" value="ECO:0007669"/>
    <property type="project" value="InterPro"/>
</dbReference>
<dbReference type="SUPFAM" id="SSF48452">
    <property type="entry name" value="TPR-like"/>
    <property type="match status" value="4"/>
</dbReference>
<dbReference type="InterPro" id="IPR009003">
    <property type="entry name" value="Peptidase_S1_PA"/>
</dbReference>
<dbReference type="GO" id="GO:0035721">
    <property type="term" value="P:intraciliary retrograde transport"/>
    <property type="evidence" value="ECO:0007669"/>
    <property type="project" value="TreeGrafter"/>
</dbReference>
<gene>
    <name evidence="12" type="ORF">EOD39_12254</name>
</gene>
<dbReference type="GO" id="GO:0005929">
    <property type="term" value="C:cilium"/>
    <property type="evidence" value="ECO:0007669"/>
    <property type="project" value="GOC"/>
</dbReference>
<evidence type="ECO:0000256" key="4">
    <source>
        <dbReference type="ARBA" id="ARBA00022737"/>
    </source>
</evidence>
<dbReference type="Pfam" id="PF25058">
    <property type="entry name" value="ARM_TT21"/>
    <property type="match status" value="1"/>
</dbReference>
<dbReference type="Pfam" id="PF00089">
    <property type="entry name" value="Trypsin"/>
    <property type="match status" value="1"/>
</dbReference>
<proteinExistence type="inferred from homology"/>
<feature type="repeat" description="TPR" evidence="9">
    <location>
        <begin position="806"/>
        <end position="839"/>
    </location>
</feature>
<keyword evidence="8" id="KW-1015">Disulfide bond</keyword>
<keyword evidence="7 10" id="KW-0720">Serine protease</keyword>
<keyword evidence="4" id="KW-0677">Repeat</keyword>
<reference evidence="12 13" key="1">
    <citation type="submission" date="2019-01" db="EMBL/GenBank/DDBJ databases">
        <title>Draft Genome and Complete Hox-Cluster Characterization of the Sterlet Sturgeon (Acipenser ruthenus).</title>
        <authorList>
            <person name="Wei Q."/>
        </authorList>
    </citation>
    <scope>NUCLEOTIDE SEQUENCE [LARGE SCALE GENOMIC DNA]</scope>
    <source>
        <strain evidence="12">WHYD16114868_AA</strain>
        <tissue evidence="12">Blood</tissue>
    </source>
</reference>
<keyword evidence="6 9" id="KW-0802">TPR repeat</keyword>
<dbReference type="GO" id="GO:0006508">
    <property type="term" value="P:proteolysis"/>
    <property type="evidence" value="ECO:0007669"/>
    <property type="project" value="UniProtKB-KW"/>
</dbReference>
<evidence type="ECO:0000313" key="13">
    <source>
        <dbReference type="Proteomes" id="UP000289886"/>
    </source>
</evidence>
<dbReference type="FunFam" id="1.25.40.10:FF:000342">
    <property type="entry name" value="Tetratricopeptide repeat domain 21A"/>
    <property type="match status" value="1"/>
</dbReference>
<dbReference type="Pfam" id="PF25063">
    <property type="entry name" value="ARM_TT21_C"/>
    <property type="match status" value="1"/>
</dbReference>
<evidence type="ECO:0000259" key="11">
    <source>
        <dbReference type="PROSITE" id="PS50240"/>
    </source>
</evidence>
<dbReference type="InterPro" id="IPR056834">
    <property type="entry name" value="ARM_TT21_C"/>
</dbReference>
<organism evidence="12 13">
    <name type="scientific">Acipenser ruthenus</name>
    <name type="common">Sterlet sturgeon</name>
    <dbReference type="NCBI Taxonomy" id="7906"/>
    <lineage>
        <taxon>Eukaryota</taxon>
        <taxon>Metazoa</taxon>
        <taxon>Chordata</taxon>
        <taxon>Craniata</taxon>
        <taxon>Vertebrata</taxon>
        <taxon>Euteleostomi</taxon>
        <taxon>Actinopterygii</taxon>
        <taxon>Chondrostei</taxon>
        <taxon>Acipenseriformes</taxon>
        <taxon>Acipenseridae</taxon>
        <taxon>Acipenser</taxon>
    </lineage>
</organism>
<dbReference type="SMART" id="SM00020">
    <property type="entry name" value="Tryp_SPc"/>
    <property type="match status" value="1"/>
</dbReference>
<evidence type="ECO:0000256" key="3">
    <source>
        <dbReference type="ARBA" id="ARBA00022729"/>
    </source>
</evidence>
<dbReference type="SUPFAM" id="SSF50494">
    <property type="entry name" value="Trypsin-like serine proteases"/>
    <property type="match status" value="1"/>
</dbReference>
<dbReference type="Proteomes" id="UP000289886">
    <property type="component" value="Unassembled WGS sequence"/>
</dbReference>
<evidence type="ECO:0000256" key="6">
    <source>
        <dbReference type="ARBA" id="ARBA00022803"/>
    </source>
</evidence>
<dbReference type="PANTHER" id="PTHR14699">
    <property type="entry name" value="STI2 PROTEIN-RELATED"/>
    <property type="match status" value="1"/>
</dbReference>
<dbReference type="PANTHER" id="PTHR14699:SF2">
    <property type="entry name" value="TETRATRICOPEPTIDE REPEAT PROTEIN 21A"/>
    <property type="match status" value="1"/>
</dbReference>
<evidence type="ECO:0000256" key="9">
    <source>
        <dbReference type="PROSITE-ProRule" id="PRU00339"/>
    </source>
</evidence>
<evidence type="ECO:0000313" key="12">
    <source>
        <dbReference type="EMBL" id="RXM99025.1"/>
    </source>
</evidence>
<dbReference type="CDD" id="cd00190">
    <property type="entry name" value="Tryp_SPc"/>
    <property type="match status" value="1"/>
</dbReference>
<dbReference type="InterPro" id="IPR011990">
    <property type="entry name" value="TPR-like_helical_dom_sf"/>
</dbReference>
<dbReference type="Pfam" id="PF25062">
    <property type="entry name" value="ARM_TT21_N"/>
    <property type="match status" value="1"/>
</dbReference>
<comment type="caution">
    <text evidence="12">The sequence shown here is derived from an EMBL/GenBank/DDBJ whole genome shotgun (WGS) entry which is preliminary data.</text>
</comment>
<dbReference type="PROSITE" id="PS50240">
    <property type="entry name" value="TRYPSIN_DOM"/>
    <property type="match status" value="1"/>
</dbReference>
<dbReference type="PROSITE" id="PS00135">
    <property type="entry name" value="TRYPSIN_SER"/>
    <property type="match status" value="1"/>
</dbReference>
<feature type="repeat" description="TPR" evidence="9">
    <location>
        <begin position="697"/>
        <end position="730"/>
    </location>
</feature>
<feature type="repeat" description="TPR" evidence="9">
    <location>
        <begin position="302"/>
        <end position="335"/>
    </location>
</feature>
<dbReference type="InterPro" id="IPR056832">
    <property type="entry name" value="ARM_TT21_2nd"/>
</dbReference>
<keyword evidence="13" id="KW-1185">Reference proteome</keyword>
<dbReference type="InterPro" id="IPR056836">
    <property type="entry name" value="ARM_TT21_4th"/>
</dbReference>
<accession>A0A662YSA2</accession>
<dbReference type="InterPro" id="IPR019734">
    <property type="entry name" value="TPR_rpt"/>
</dbReference>
<dbReference type="PRINTS" id="PR00722">
    <property type="entry name" value="CHYMOTRYPSIN"/>
</dbReference>